<proteinExistence type="inferred from homology"/>
<feature type="region of interest" description="Disordered" evidence="9">
    <location>
        <begin position="1"/>
        <end position="25"/>
    </location>
</feature>
<dbReference type="InterPro" id="IPR022114">
    <property type="entry name" value="DMRT1-like"/>
</dbReference>
<dbReference type="GO" id="GO:0005634">
    <property type="term" value="C:nucleus"/>
    <property type="evidence" value="ECO:0007669"/>
    <property type="project" value="UniProtKB-SubCell"/>
</dbReference>
<keyword evidence="4" id="KW-0805">Transcription regulation</keyword>
<evidence type="ECO:0000256" key="3">
    <source>
        <dbReference type="ARBA" id="ARBA00022833"/>
    </source>
</evidence>
<dbReference type="SMART" id="SM00301">
    <property type="entry name" value="DM"/>
    <property type="match status" value="1"/>
</dbReference>
<dbReference type="GO" id="GO:0007548">
    <property type="term" value="P:sex differentiation"/>
    <property type="evidence" value="ECO:0007669"/>
    <property type="project" value="TreeGrafter"/>
</dbReference>
<evidence type="ECO:0000256" key="6">
    <source>
        <dbReference type="ARBA" id="ARBA00023163"/>
    </source>
</evidence>
<evidence type="ECO:0000313" key="11">
    <source>
        <dbReference type="Ensembl" id="ENSNMLP00000025607.1"/>
    </source>
</evidence>
<dbReference type="AlphaFoldDB" id="A0A8C6TRN7"/>
<reference evidence="11" key="2">
    <citation type="submission" date="2025-09" db="UniProtKB">
        <authorList>
            <consortium name="Ensembl"/>
        </authorList>
    </citation>
    <scope>IDENTIFICATION</scope>
</reference>
<comment type="subcellular location">
    <subcellularLocation>
        <location evidence="8">Nucleus</location>
    </subcellularLocation>
</comment>
<evidence type="ECO:0000256" key="2">
    <source>
        <dbReference type="ARBA" id="ARBA00022723"/>
    </source>
</evidence>
<feature type="domain" description="DM" evidence="10">
    <location>
        <begin position="29"/>
        <end position="76"/>
    </location>
</feature>
<organism evidence="11 12">
    <name type="scientific">Neogobius melanostomus</name>
    <name type="common">round goby</name>
    <dbReference type="NCBI Taxonomy" id="47308"/>
    <lineage>
        <taxon>Eukaryota</taxon>
        <taxon>Metazoa</taxon>
        <taxon>Chordata</taxon>
        <taxon>Craniata</taxon>
        <taxon>Vertebrata</taxon>
        <taxon>Euteleostomi</taxon>
        <taxon>Actinopterygii</taxon>
        <taxon>Neopterygii</taxon>
        <taxon>Teleostei</taxon>
        <taxon>Neoteleostei</taxon>
        <taxon>Acanthomorphata</taxon>
        <taxon>Gobiaria</taxon>
        <taxon>Gobiiformes</taxon>
        <taxon>Gobioidei</taxon>
        <taxon>Gobiidae</taxon>
        <taxon>Benthophilinae</taxon>
        <taxon>Neogobiini</taxon>
        <taxon>Neogobius</taxon>
    </lineage>
</organism>
<evidence type="ECO:0000256" key="1">
    <source>
        <dbReference type="ARBA" id="ARBA00006834"/>
    </source>
</evidence>
<evidence type="ECO:0000256" key="4">
    <source>
        <dbReference type="ARBA" id="ARBA00023015"/>
    </source>
</evidence>
<keyword evidence="6" id="KW-0804">Transcription</keyword>
<accession>A0A8C6TRN7</accession>
<sequence>MSKEKHTKQVPECSGPLPKGLKPARNPKCSRCRNHGYVSPLKGHKRFCNWRDCQCPKCKLIAERQRVMAAQVALRRQQAQEEELGICSPVSLPGPDVVVKNESGADCMYSESPGIDQALNPPPSPSTFFSGSRAMSSSPSPTVRAEGASDLLLETSYYNLYQPSRYTPYYGNIYNYQQYQQMPHGDGRLSSHNMSSQYRMHSYYPTATYLTQGLGSTSCVPSIFTVEDHSGNNGSCPEGMTTSPCCPLPPLLPAQPSPLACVAVSAKLPSGVSEREQLRFTNNDEACHASFSIRHGGRTELWGEPSWCSS</sequence>
<dbReference type="Ensembl" id="ENSNMLT00000028633.1">
    <property type="protein sequence ID" value="ENSNMLP00000025607.1"/>
    <property type="gene ID" value="ENSNMLG00000014716.1"/>
</dbReference>
<evidence type="ECO:0000256" key="9">
    <source>
        <dbReference type="SAM" id="MobiDB-lite"/>
    </source>
</evidence>
<dbReference type="PROSITE" id="PS40000">
    <property type="entry name" value="DM_1"/>
    <property type="match status" value="1"/>
</dbReference>
<dbReference type="SUPFAM" id="SSF82927">
    <property type="entry name" value="Cysteine-rich DNA binding domain, (DM domain)"/>
    <property type="match status" value="1"/>
</dbReference>
<dbReference type="PANTHER" id="PTHR12322:SF70">
    <property type="entry name" value="DOUBLESEX- AND MAB-3-RELATED TRANSCRIPTION FACTOR 1"/>
    <property type="match status" value="1"/>
</dbReference>
<dbReference type="InterPro" id="IPR026607">
    <property type="entry name" value="DMRT"/>
</dbReference>
<evidence type="ECO:0000259" key="10">
    <source>
        <dbReference type="PROSITE" id="PS50809"/>
    </source>
</evidence>
<dbReference type="GO" id="GO:0046872">
    <property type="term" value="F:metal ion binding"/>
    <property type="evidence" value="ECO:0007669"/>
    <property type="project" value="UniProtKB-KW"/>
</dbReference>
<evidence type="ECO:0000256" key="7">
    <source>
        <dbReference type="ARBA" id="ARBA00023242"/>
    </source>
</evidence>
<evidence type="ECO:0000256" key="8">
    <source>
        <dbReference type="PROSITE-ProRule" id="PRU00070"/>
    </source>
</evidence>
<keyword evidence="12" id="KW-1185">Reference proteome</keyword>
<protein>
    <submittedName>
        <fullName evidence="11">Doublesex and mab-3 related transcription factor 1</fullName>
    </submittedName>
</protein>
<dbReference type="InterPro" id="IPR001275">
    <property type="entry name" value="DM_DNA-bd"/>
</dbReference>
<keyword evidence="3 8" id="KW-0862">Zinc</keyword>
<dbReference type="PANTHER" id="PTHR12322">
    <property type="entry name" value="DOUBLESEX AND MAB-3 RELATED TRANSCRIPTION FACTOR DMRT"/>
    <property type="match status" value="1"/>
</dbReference>
<dbReference type="InterPro" id="IPR036407">
    <property type="entry name" value="DM_DNA-bd_sf"/>
</dbReference>
<evidence type="ECO:0000313" key="12">
    <source>
        <dbReference type="Proteomes" id="UP000694523"/>
    </source>
</evidence>
<reference evidence="11" key="1">
    <citation type="submission" date="2025-08" db="UniProtKB">
        <authorList>
            <consortium name="Ensembl"/>
        </authorList>
    </citation>
    <scope>IDENTIFICATION</scope>
</reference>
<dbReference type="Pfam" id="PF00751">
    <property type="entry name" value="DM"/>
    <property type="match status" value="1"/>
</dbReference>
<dbReference type="Proteomes" id="UP000694523">
    <property type="component" value="Unplaced"/>
</dbReference>
<dbReference type="GO" id="GO:0000981">
    <property type="term" value="F:DNA-binding transcription factor activity, RNA polymerase II-specific"/>
    <property type="evidence" value="ECO:0007669"/>
    <property type="project" value="TreeGrafter"/>
</dbReference>
<dbReference type="Gene3D" id="4.10.1040.10">
    <property type="entry name" value="DM DNA-binding domain"/>
    <property type="match status" value="1"/>
</dbReference>
<feature type="DNA-binding region" description="DM" evidence="8">
    <location>
        <begin position="29"/>
        <end position="76"/>
    </location>
</feature>
<name>A0A8C6TRN7_9GOBI</name>
<comment type="similarity">
    <text evidence="1">Belongs to the DMRT family.</text>
</comment>
<dbReference type="PROSITE" id="PS50809">
    <property type="entry name" value="DM_2"/>
    <property type="match status" value="1"/>
</dbReference>
<dbReference type="FunFam" id="4.10.1040.10:FF:000001">
    <property type="entry name" value="doublesex- and mab-3-related transcription factor 1"/>
    <property type="match status" value="1"/>
</dbReference>
<evidence type="ECO:0000256" key="5">
    <source>
        <dbReference type="ARBA" id="ARBA00023125"/>
    </source>
</evidence>
<keyword evidence="5 8" id="KW-0238">DNA-binding</keyword>
<dbReference type="GO" id="GO:0000978">
    <property type="term" value="F:RNA polymerase II cis-regulatory region sequence-specific DNA binding"/>
    <property type="evidence" value="ECO:0007669"/>
    <property type="project" value="TreeGrafter"/>
</dbReference>
<dbReference type="Pfam" id="PF12374">
    <property type="entry name" value="Dmrt1"/>
    <property type="match status" value="1"/>
</dbReference>
<keyword evidence="2 8" id="KW-0479">Metal-binding</keyword>
<keyword evidence="7 8" id="KW-0539">Nucleus</keyword>